<dbReference type="Proteomes" id="UP000269945">
    <property type="component" value="Unassembled WGS sequence"/>
</dbReference>
<dbReference type="AlphaFoldDB" id="A0A9X9MA15"/>
<dbReference type="GO" id="GO:1990904">
    <property type="term" value="C:ribonucleoprotein complex"/>
    <property type="evidence" value="ECO:0007669"/>
    <property type="project" value="UniProtKB-KW"/>
</dbReference>
<evidence type="ECO:0000256" key="2">
    <source>
        <dbReference type="ARBA" id="ARBA00022980"/>
    </source>
</evidence>
<dbReference type="Pfam" id="PF01157">
    <property type="entry name" value="Ribosomal_L21e"/>
    <property type="match status" value="1"/>
</dbReference>
<comment type="similarity">
    <text evidence="1">Belongs to the eukaryotic ribosomal protein eL21 family.</text>
</comment>
<dbReference type="GO" id="GO:0006412">
    <property type="term" value="P:translation"/>
    <property type="evidence" value="ECO:0007669"/>
    <property type="project" value="InterPro"/>
</dbReference>
<evidence type="ECO:0000256" key="3">
    <source>
        <dbReference type="ARBA" id="ARBA00023274"/>
    </source>
</evidence>
<name>A0A9X9MA15_GULGU</name>
<dbReference type="SUPFAM" id="SSF50104">
    <property type="entry name" value="Translation proteins SH3-like domain"/>
    <property type="match status" value="1"/>
</dbReference>
<dbReference type="InterPro" id="IPR001147">
    <property type="entry name" value="Ribosomal_eL21"/>
</dbReference>
<dbReference type="FunFam" id="2.30.30.70:FF:000001">
    <property type="entry name" value="60S ribosomal protein L21"/>
    <property type="match status" value="1"/>
</dbReference>
<keyword evidence="7" id="KW-1185">Reference proteome</keyword>
<reference evidence="6 7" key="1">
    <citation type="submission" date="2018-10" db="EMBL/GenBank/DDBJ databases">
        <authorList>
            <person name="Ekblom R."/>
            <person name="Jareborg N."/>
        </authorList>
    </citation>
    <scope>NUCLEOTIDE SEQUENCE [LARGE SCALE GENOMIC DNA]</scope>
    <source>
        <tissue evidence="6">Muscle</tissue>
    </source>
</reference>
<keyword evidence="3" id="KW-0687">Ribonucleoprotein</keyword>
<proteinExistence type="inferred from homology"/>
<evidence type="ECO:0000313" key="6">
    <source>
        <dbReference type="EMBL" id="VCX40304.1"/>
    </source>
</evidence>
<organism evidence="6 7">
    <name type="scientific">Gulo gulo</name>
    <name type="common">Wolverine</name>
    <name type="synonym">Gluton</name>
    <dbReference type="NCBI Taxonomy" id="48420"/>
    <lineage>
        <taxon>Eukaryota</taxon>
        <taxon>Metazoa</taxon>
        <taxon>Chordata</taxon>
        <taxon>Craniata</taxon>
        <taxon>Vertebrata</taxon>
        <taxon>Euteleostomi</taxon>
        <taxon>Mammalia</taxon>
        <taxon>Eutheria</taxon>
        <taxon>Laurasiatheria</taxon>
        <taxon>Carnivora</taxon>
        <taxon>Caniformia</taxon>
        <taxon>Musteloidea</taxon>
        <taxon>Mustelidae</taxon>
        <taxon>Guloninae</taxon>
        <taxon>Gulo</taxon>
    </lineage>
</organism>
<accession>A0A9X9MA15</accession>
<sequence>MTGFWPELPSSRSSPKRPIQRERGEVPAACSRDLLETRSGSFGRIRANRQGDTVDGEGMGTVQKGTPHKWRHDKTGRVHSVAQHVAGIAVNKQGKGKILATRMKVRLEHSNHSKSQATFLKR</sequence>
<dbReference type="PANTHER" id="PTHR20981">
    <property type="entry name" value="60S RIBOSOMAL PROTEIN L21"/>
    <property type="match status" value="1"/>
</dbReference>
<dbReference type="GO" id="GO:0003735">
    <property type="term" value="F:structural constituent of ribosome"/>
    <property type="evidence" value="ECO:0007669"/>
    <property type="project" value="InterPro"/>
</dbReference>
<keyword evidence="2" id="KW-0689">Ribosomal protein</keyword>
<evidence type="ECO:0000256" key="1">
    <source>
        <dbReference type="ARBA" id="ARBA00008427"/>
    </source>
</evidence>
<dbReference type="GO" id="GO:0031090">
    <property type="term" value="C:organelle membrane"/>
    <property type="evidence" value="ECO:0007669"/>
    <property type="project" value="UniProtKB-ARBA"/>
</dbReference>
<dbReference type="GO" id="GO:0005840">
    <property type="term" value="C:ribosome"/>
    <property type="evidence" value="ECO:0007669"/>
    <property type="project" value="UniProtKB-KW"/>
</dbReference>
<dbReference type="InterPro" id="IPR036948">
    <property type="entry name" value="Ribosomal_eL21_sf"/>
</dbReference>
<dbReference type="EMBL" id="CYRY02045044">
    <property type="protein sequence ID" value="VCX40304.1"/>
    <property type="molecule type" value="Genomic_DNA"/>
</dbReference>
<dbReference type="InterPro" id="IPR008991">
    <property type="entry name" value="Translation_prot_SH3-like_sf"/>
</dbReference>
<gene>
    <name evidence="6" type="ORF">BN2614_LOCUS2</name>
</gene>
<evidence type="ECO:0000256" key="5">
    <source>
        <dbReference type="SAM" id="MobiDB-lite"/>
    </source>
</evidence>
<comment type="caution">
    <text evidence="6">The sequence shown here is derived from an EMBL/GenBank/DDBJ whole genome shotgun (WGS) entry which is preliminary data.</text>
</comment>
<evidence type="ECO:0000256" key="4">
    <source>
        <dbReference type="ARBA" id="ARBA00035327"/>
    </source>
</evidence>
<protein>
    <recommendedName>
        <fullName evidence="4">60S ribosomal protein L21</fullName>
    </recommendedName>
</protein>
<dbReference type="Gene3D" id="2.30.30.70">
    <property type="entry name" value="Ribosomal protein L21"/>
    <property type="match status" value="1"/>
</dbReference>
<evidence type="ECO:0000313" key="7">
    <source>
        <dbReference type="Proteomes" id="UP000269945"/>
    </source>
</evidence>
<feature type="region of interest" description="Disordered" evidence="5">
    <location>
        <begin position="1"/>
        <end position="76"/>
    </location>
</feature>